<keyword evidence="2" id="KW-0472">Membrane</keyword>
<feature type="transmembrane region" description="Helical" evidence="2">
    <location>
        <begin position="162"/>
        <end position="185"/>
    </location>
</feature>
<reference evidence="3" key="1">
    <citation type="submission" date="2021-02" db="EMBL/GenBank/DDBJ databases">
        <authorList>
            <person name="Nowell W R."/>
        </authorList>
    </citation>
    <scope>NUCLEOTIDE SEQUENCE</scope>
</reference>
<organism evidence="3 5">
    <name type="scientific">Didymodactylos carnosus</name>
    <dbReference type="NCBI Taxonomy" id="1234261"/>
    <lineage>
        <taxon>Eukaryota</taxon>
        <taxon>Metazoa</taxon>
        <taxon>Spiralia</taxon>
        <taxon>Gnathifera</taxon>
        <taxon>Rotifera</taxon>
        <taxon>Eurotatoria</taxon>
        <taxon>Bdelloidea</taxon>
        <taxon>Philodinida</taxon>
        <taxon>Philodinidae</taxon>
        <taxon>Didymodactylos</taxon>
    </lineage>
</organism>
<feature type="compositionally biased region" description="Polar residues" evidence="1">
    <location>
        <begin position="405"/>
        <end position="430"/>
    </location>
</feature>
<keyword evidence="5" id="KW-1185">Reference proteome</keyword>
<proteinExistence type="predicted"/>
<dbReference type="Proteomes" id="UP000663829">
    <property type="component" value="Unassembled WGS sequence"/>
</dbReference>
<gene>
    <name evidence="3" type="ORF">GPM918_LOCUS26768</name>
    <name evidence="4" type="ORF">SRO942_LOCUS26980</name>
</gene>
<comment type="caution">
    <text evidence="3">The sequence shown here is derived from an EMBL/GenBank/DDBJ whole genome shotgun (WGS) entry which is preliminary data.</text>
</comment>
<feature type="region of interest" description="Disordered" evidence="1">
    <location>
        <begin position="333"/>
        <end position="388"/>
    </location>
</feature>
<protein>
    <submittedName>
        <fullName evidence="3">Uncharacterized protein</fullName>
    </submittedName>
</protein>
<name>A0A815AXY6_9BILA</name>
<keyword evidence="2" id="KW-0812">Transmembrane</keyword>
<evidence type="ECO:0000256" key="2">
    <source>
        <dbReference type="SAM" id="Phobius"/>
    </source>
</evidence>
<feature type="region of interest" description="Disordered" evidence="1">
    <location>
        <begin position="405"/>
        <end position="461"/>
    </location>
</feature>
<dbReference type="Proteomes" id="UP000681722">
    <property type="component" value="Unassembled WGS sequence"/>
</dbReference>
<dbReference type="AlphaFoldDB" id="A0A815AXY6"/>
<sequence>MLANKRHVCLPRQQLLIPQQQLLIPQQQLLILQLQLLIPRQQLLILQLQLLIPRQQLLIPRQQLPKPQQQLLILQLQLLIPRQQLLIPQQQLPKPQQQLLILQQQLLIPQQQLLIPQLQLLIPQQQLPKLQQQLLMPQPQLLVPQLQRAIQPAASKLNNLPLILGLSALCLLAMIALCCCCYHLFWGAAARKRCRNHKEKTEKYSYKTIFESNSLPPDSKKMKKVSKPHKNFTGYDVFDGVKSTNTGRSSLFAHSSSRPASIMSSCTESNSNLNKLTKTGCKSSGSVSVVNVKRLQHSVANECITAPIMAMEDVPEIKLSTEKVRLTRLKPCETPGTVSKTPSESKQLRTRGNNSVSVIKIPRTETASGAHSLPSAFKPTENDSSRPVSEPLAFSHVIITRLNSSETPGTVSKTPSEPKQLHTRGNNSVSVIKIPRTETASGAHSLPSAFKPTENDSSRPVSEPLAFSHDGITQVHKRSSNAVEPLATVAGEMPLPLTTDSLASSTQSLPCVQLTSGKSLTSELFPMYESNKVLSNLHGVSVTRLPCPKSSQSVALDDDNKSIDEINV</sequence>
<accession>A0A815AXY6</accession>
<evidence type="ECO:0000313" key="3">
    <source>
        <dbReference type="EMBL" id="CAF1264404.1"/>
    </source>
</evidence>
<dbReference type="EMBL" id="CAJOBC010020241">
    <property type="protein sequence ID" value="CAF4045588.1"/>
    <property type="molecule type" value="Genomic_DNA"/>
</dbReference>
<feature type="compositionally biased region" description="Polar residues" evidence="1">
    <location>
        <begin position="336"/>
        <end position="357"/>
    </location>
</feature>
<dbReference type="EMBL" id="CAJNOQ010010923">
    <property type="protein sequence ID" value="CAF1264404.1"/>
    <property type="molecule type" value="Genomic_DNA"/>
</dbReference>
<keyword evidence="2" id="KW-1133">Transmembrane helix</keyword>
<evidence type="ECO:0000256" key="1">
    <source>
        <dbReference type="SAM" id="MobiDB-lite"/>
    </source>
</evidence>
<evidence type="ECO:0000313" key="5">
    <source>
        <dbReference type="Proteomes" id="UP000663829"/>
    </source>
</evidence>
<evidence type="ECO:0000313" key="4">
    <source>
        <dbReference type="EMBL" id="CAF4045588.1"/>
    </source>
</evidence>